<keyword evidence="1" id="KW-1133">Transmembrane helix</keyword>
<dbReference type="InterPro" id="IPR001173">
    <property type="entry name" value="Glyco_trans_2-like"/>
</dbReference>
<reference evidence="3" key="1">
    <citation type="submission" date="2019-04" db="EMBL/GenBank/DDBJ databases">
        <title>Evolution of Biomass-Degrading Anaerobic Consortia Revealed by Metagenomics.</title>
        <authorList>
            <person name="Peng X."/>
        </authorList>
    </citation>
    <scope>NUCLEOTIDE SEQUENCE</scope>
    <source>
        <strain evidence="3">SIG66</strain>
    </source>
</reference>
<dbReference type="InterPro" id="IPR029044">
    <property type="entry name" value="Nucleotide-diphossugar_trans"/>
</dbReference>
<organism evidence="3 4">
    <name type="scientific">Candidatus Avelusimicrobium gallicola</name>
    <dbReference type="NCBI Taxonomy" id="2562704"/>
    <lineage>
        <taxon>Bacteria</taxon>
        <taxon>Pseudomonadati</taxon>
        <taxon>Elusimicrobiota</taxon>
        <taxon>Elusimicrobia</taxon>
        <taxon>Elusimicrobiales</taxon>
        <taxon>Elusimicrobiaceae</taxon>
        <taxon>Candidatus Avelusimicrobium</taxon>
    </lineage>
</organism>
<dbReference type="Proteomes" id="UP000725649">
    <property type="component" value="Unassembled WGS sequence"/>
</dbReference>
<evidence type="ECO:0000259" key="2">
    <source>
        <dbReference type="Pfam" id="PF00535"/>
    </source>
</evidence>
<dbReference type="Pfam" id="PF00535">
    <property type="entry name" value="Glycos_transf_2"/>
    <property type="match status" value="1"/>
</dbReference>
<dbReference type="SUPFAM" id="SSF53448">
    <property type="entry name" value="Nucleotide-diphospho-sugar transferases"/>
    <property type="match status" value="1"/>
</dbReference>
<dbReference type="EMBL" id="SUVG01000008">
    <property type="protein sequence ID" value="MBE6421811.1"/>
    <property type="molecule type" value="Genomic_DNA"/>
</dbReference>
<keyword evidence="1" id="KW-0472">Membrane</keyword>
<name>A0A928HGJ1_9BACT</name>
<evidence type="ECO:0000313" key="3">
    <source>
        <dbReference type="EMBL" id="MBE6421811.1"/>
    </source>
</evidence>
<dbReference type="Gene3D" id="3.90.550.10">
    <property type="entry name" value="Spore Coat Polysaccharide Biosynthesis Protein SpsA, Chain A"/>
    <property type="match status" value="1"/>
</dbReference>
<sequence length="309" mass="34867">MSQPCKIAVLIPCFNEEKTIASVITQARSILPHAEIVVCDNASTDRTACIARENGAVVLHETIPGKGSAVRRLFAEIEADYYLMTDGDETYELSSAPEFLQKMQDEKLDFLNVARQHRDPNAYRTGHQWGNRLLTAAVRFFFGDKIKDLLSGYKIFSRRFVKTFPARSRGFEIETELTVFALSCRMPLAEEKTAYYPRPEGSHSKLSTYKDGIKILHTIFLLIKEERPFLFCTVLAALLAVLSLIIATPVFITFAQTGLVPRLPSAVLATGLMIWALLFFIAGLILDNLRQAVQETRRIAYLQQTNQRK</sequence>
<keyword evidence="1" id="KW-0812">Transmembrane</keyword>
<comment type="caution">
    <text evidence="3">The sequence shown here is derived from an EMBL/GenBank/DDBJ whole genome shotgun (WGS) entry which is preliminary data.</text>
</comment>
<feature type="transmembrane region" description="Helical" evidence="1">
    <location>
        <begin position="266"/>
        <end position="289"/>
    </location>
</feature>
<dbReference type="PANTHER" id="PTHR48090">
    <property type="entry name" value="UNDECAPRENYL-PHOSPHATE 4-DEOXY-4-FORMAMIDO-L-ARABINOSE TRANSFERASE-RELATED"/>
    <property type="match status" value="1"/>
</dbReference>
<dbReference type="InterPro" id="IPR050256">
    <property type="entry name" value="Glycosyltransferase_2"/>
</dbReference>
<evidence type="ECO:0000256" key="1">
    <source>
        <dbReference type="SAM" id="Phobius"/>
    </source>
</evidence>
<gene>
    <name evidence="3" type="ORF">E7027_06800</name>
</gene>
<feature type="domain" description="Glycosyltransferase 2-like" evidence="2">
    <location>
        <begin position="9"/>
        <end position="162"/>
    </location>
</feature>
<accession>A0A928HGJ1</accession>
<dbReference type="PANTHER" id="PTHR48090:SF7">
    <property type="entry name" value="RFBJ PROTEIN"/>
    <property type="match status" value="1"/>
</dbReference>
<dbReference type="CDD" id="cd04179">
    <property type="entry name" value="DPM_DPG-synthase_like"/>
    <property type="match status" value="1"/>
</dbReference>
<feature type="transmembrane region" description="Helical" evidence="1">
    <location>
        <begin position="229"/>
        <end position="254"/>
    </location>
</feature>
<evidence type="ECO:0000313" key="4">
    <source>
        <dbReference type="Proteomes" id="UP000725649"/>
    </source>
</evidence>
<proteinExistence type="predicted"/>
<dbReference type="AlphaFoldDB" id="A0A928HGJ1"/>
<protein>
    <submittedName>
        <fullName evidence="3">Glycosyltransferase</fullName>
    </submittedName>
</protein>